<name>A0AAJ0DI07_9PEZI</name>
<sequence length="157" mass="17326">MTSSTLKPLSHYPAMEAVFNTFELAEMILLDLPVADMLITATAHPALRTVFEASSAIRTRINVGNTCRNFWVYDWEACESRHIISCRYGSIEVIAVLTGVFARLSSRMSQRTLLTDNTALGMYVATTSSLIKERSELFDRIGKIEAQRSSAGGKVSG</sequence>
<proteinExistence type="predicted"/>
<gene>
    <name evidence="1" type="ORF">LTR09_004592</name>
</gene>
<dbReference type="AlphaFoldDB" id="A0AAJ0DI07"/>
<dbReference type="EMBL" id="JAWDJX010000012">
    <property type="protein sequence ID" value="KAK3054324.1"/>
    <property type="molecule type" value="Genomic_DNA"/>
</dbReference>
<organism evidence="1 2">
    <name type="scientific">Extremus antarcticus</name>
    <dbReference type="NCBI Taxonomy" id="702011"/>
    <lineage>
        <taxon>Eukaryota</taxon>
        <taxon>Fungi</taxon>
        <taxon>Dikarya</taxon>
        <taxon>Ascomycota</taxon>
        <taxon>Pezizomycotina</taxon>
        <taxon>Dothideomycetes</taxon>
        <taxon>Dothideomycetidae</taxon>
        <taxon>Mycosphaerellales</taxon>
        <taxon>Extremaceae</taxon>
        <taxon>Extremus</taxon>
    </lineage>
</organism>
<evidence type="ECO:0000313" key="2">
    <source>
        <dbReference type="Proteomes" id="UP001271007"/>
    </source>
</evidence>
<comment type="caution">
    <text evidence="1">The sequence shown here is derived from an EMBL/GenBank/DDBJ whole genome shotgun (WGS) entry which is preliminary data.</text>
</comment>
<keyword evidence="2" id="KW-1185">Reference proteome</keyword>
<accession>A0AAJ0DI07</accession>
<protein>
    <submittedName>
        <fullName evidence="1">Uncharacterized protein</fullName>
    </submittedName>
</protein>
<evidence type="ECO:0000313" key="1">
    <source>
        <dbReference type="EMBL" id="KAK3054324.1"/>
    </source>
</evidence>
<dbReference type="Proteomes" id="UP001271007">
    <property type="component" value="Unassembled WGS sequence"/>
</dbReference>
<reference evidence="1" key="1">
    <citation type="submission" date="2023-04" db="EMBL/GenBank/DDBJ databases">
        <title>Black Yeasts Isolated from many extreme environments.</title>
        <authorList>
            <person name="Coleine C."/>
            <person name="Stajich J.E."/>
            <person name="Selbmann L."/>
        </authorList>
    </citation>
    <scope>NUCLEOTIDE SEQUENCE</scope>
    <source>
        <strain evidence="1">CCFEE 5312</strain>
    </source>
</reference>